<dbReference type="InterPro" id="IPR001128">
    <property type="entry name" value="Cyt_P450"/>
</dbReference>
<feature type="binding site" description="axial binding residue" evidence="4">
    <location>
        <position position="368"/>
    </location>
    <ligand>
        <name>heme</name>
        <dbReference type="ChEBI" id="CHEBI:30413"/>
    </ligand>
    <ligandPart>
        <name>Fe</name>
        <dbReference type="ChEBI" id="CHEBI:18248"/>
    </ligandPart>
</feature>
<organism evidence="6 7">
    <name type="scientific">Hibiscus syriacus</name>
    <name type="common">Rose of Sharon</name>
    <dbReference type="NCBI Taxonomy" id="106335"/>
    <lineage>
        <taxon>Eukaryota</taxon>
        <taxon>Viridiplantae</taxon>
        <taxon>Streptophyta</taxon>
        <taxon>Embryophyta</taxon>
        <taxon>Tracheophyta</taxon>
        <taxon>Spermatophyta</taxon>
        <taxon>Magnoliopsida</taxon>
        <taxon>eudicotyledons</taxon>
        <taxon>Gunneridae</taxon>
        <taxon>Pentapetalae</taxon>
        <taxon>rosids</taxon>
        <taxon>malvids</taxon>
        <taxon>Malvales</taxon>
        <taxon>Malvaceae</taxon>
        <taxon>Malvoideae</taxon>
        <taxon>Hibiscus</taxon>
    </lineage>
</organism>
<proteinExistence type="inferred from homology"/>
<keyword evidence="7" id="KW-1185">Reference proteome</keyword>
<keyword evidence="5" id="KW-0560">Oxidoreductase</keyword>
<keyword evidence="3 4" id="KW-0408">Iron</keyword>
<dbReference type="GO" id="GO:0020037">
    <property type="term" value="F:heme binding"/>
    <property type="evidence" value="ECO:0007669"/>
    <property type="project" value="InterPro"/>
</dbReference>
<keyword evidence="4 5" id="KW-0349">Heme</keyword>
<evidence type="ECO:0000313" key="6">
    <source>
        <dbReference type="EMBL" id="KAE8700127.1"/>
    </source>
</evidence>
<evidence type="ECO:0000256" key="2">
    <source>
        <dbReference type="ARBA" id="ARBA00022723"/>
    </source>
</evidence>
<dbReference type="PANTHER" id="PTHR47955:SF15">
    <property type="entry name" value="CYTOCHROME P450 71A2-LIKE"/>
    <property type="match status" value="1"/>
</dbReference>
<evidence type="ECO:0000256" key="3">
    <source>
        <dbReference type="ARBA" id="ARBA00023004"/>
    </source>
</evidence>
<dbReference type="Proteomes" id="UP000436088">
    <property type="component" value="Unassembled WGS sequence"/>
</dbReference>
<comment type="caution">
    <text evidence="6">The sequence shown here is derived from an EMBL/GenBank/DDBJ whole genome shotgun (WGS) entry which is preliminary data.</text>
</comment>
<sequence>MLLNLGYNPTLVVSSVDMVREIVKNHDVSFSNKPRTTAVDFMFYECKGMGFAPYGDFWRQVKKMSVVELFSYQRVHSFQFVRDEEMELLINKIRSTCGKGESINLSKMLVLVSSNIVSRCILSHRSEEEDGCSKFGELIRRLMVLFTGFCIGDLFPYMKWIDVLTGYIPSIKALSAELDALLNQVIEEHRAVESRKKDFVSIVMQLQKDGMFEDLTQDNIKAILLDMFVGGTDTSATTAEWIMAELLRHPNAMKKVQQEVRNVVGNKSKVDQEDIAKMDYLKCVVKETLRLHPPVVIVLRKTPASVKLRGFDIPSNTTVMINAWAIHRDPKWWENPEEFIPERFENSSIDFQGQDFHYIPFGFGRRGCPGMPFGVASVEYVIANLLCWFDWKLPSGEIAENVDMTELYGLTSSKKTPLHVLPIYHSTF</sequence>
<keyword evidence="5" id="KW-0503">Monooxygenase</keyword>
<dbReference type="Gene3D" id="1.10.630.10">
    <property type="entry name" value="Cytochrome P450"/>
    <property type="match status" value="1"/>
</dbReference>
<dbReference type="PRINTS" id="PR00463">
    <property type="entry name" value="EP450I"/>
</dbReference>
<dbReference type="Pfam" id="PF00067">
    <property type="entry name" value="p450"/>
    <property type="match status" value="1"/>
</dbReference>
<keyword evidence="2 4" id="KW-0479">Metal-binding</keyword>
<dbReference type="AlphaFoldDB" id="A0A6A3A8K6"/>
<evidence type="ECO:0000313" key="7">
    <source>
        <dbReference type="Proteomes" id="UP000436088"/>
    </source>
</evidence>
<dbReference type="GO" id="GO:0016301">
    <property type="term" value="F:kinase activity"/>
    <property type="evidence" value="ECO:0007669"/>
    <property type="project" value="UniProtKB-KW"/>
</dbReference>
<dbReference type="InterPro" id="IPR036396">
    <property type="entry name" value="Cyt_P450_sf"/>
</dbReference>
<reference evidence="6" key="1">
    <citation type="submission" date="2019-09" db="EMBL/GenBank/DDBJ databases">
        <title>Draft genome information of white flower Hibiscus syriacus.</title>
        <authorList>
            <person name="Kim Y.-M."/>
        </authorList>
    </citation>
    <scope>NUCLEOTIDE SEQUENCE [LARGE SCALE GENOMIC DNA]</scope>
    <source>
        <strain evidence="6">YM2019G1</strain>
    </source>
</reference>
<dbReference type="SUPFAM" id="SSF48264">
    <property type="entry name" value="Cytochrome P450"/>
    <property type="match status" value="1"/>
</dbReference>
<evidence type="ECO:0000256" key="4">
    <source>
        <dbReference type="PIRSR" id="PIRSR602401-1"/>
    </source>
</evidence>
<dbReference type="GO" id="GO:0004497">
    <property type="term" value="F:monooxygenase activity"/>
    <property type="evidence" value="ECO:0007669"/>
    <property type="project" value="UniProtKB-KW"/>
</dbReference>
<dbReference type="FunFam" id="1.10.630.10:FF:000011">
    <property type="entry name" value="Cytochrome P450 83B1"/>
    <property type="match status" value="1"/>
</dbReference>
<dbReference type="CDD" id="cd11072">
    <property type="entry name" value="CYP71-like"/>
    <property type="match status" value="1"/>
</dbReference>
<dbReference type="GO" id="GO:0005506">
    <property type="term" value="F:iron ion binding"/>
    <property type="evidence" value="ECO:0007669"/>
    <property type="project" value="InterPro"/>
</dbReference>
<dbReference type="InterPro" id="IPR002401">
    <property type="entry name" value="Cyt_P450_E_grp-I"/>
</dbReference>
<protein>
    <submittedName>
        <fullName evidence="6">Serine/threonine-protein kinase AFC2-like isoform X1</fullName>
    </submittedName>
</protein>
<gene>
    <name evidence="6" type="ORF">F3Y22_tig00110561pilonHSYRG00044</name>
</gene>
<accession>A0A6A3A8K6</accession>
<dbReference type="EMBL" id="VEPZ02001031">
    <property type="protein sequence ID" value="KAE8700127.1"/>
    <property type="molecule type" value="Genomic_DNA"/>
</dbReference>
<comment type="cofactor">
    <cofactor evidence="4">
        <name>heme</name>
        <dbReference type="ChEBI" id="CHEBI:30413"/>
    </cofactor>
</comment>
<evidence type="ECO:0000256" key="5">
    <source>
        <dbReference type="RuleBase" id="RU000461"/>
    </source>
</evidence>
<name>A0A6A3A8K6_HIBSY</name>
<dbReference type="InterPro" id="IPR017972">
    <property type="entry name" value="Cyt_P450_CS"/>
</dbReference>
<dbReference type="PRINTS" id="PR00385">
    <property type="entry name" value="P450"/>
</dbReference>
<evidence type="ECO:0000256" key="1">
    <source>
        <dbReference type="ARBA" id="ARBA00010617"/>
    </source>
</evidence>
<dbReference type="PROSITE" id="PS00086">
    <property type="entry name" value="CYTOCHROME_P450"/>
    <property type="match status" value="1"/>
</dbReference>
<comment type="similarity">
    <text evidence="1 5">Belongs to the cytochrome P450 family.</text>
</comment>
<dbReference type="GO" id="GO:0016705">
    <property type="term" value="F:oxidoreductase activity, acting on paired donors, with incorporation or reduction of molecular oxygen"/>
    <property type="evidence" value="ECO:0007669"/>
    <property type="project" value="InterPro"/>
</dbReference>
<dbReference type="PANTHER" id="PTHR47955">
    <property type="entry name" value="CYTOCHROME P450 FAMILY 71 PROTEIN"/>
    <property type="match status" value="1"/>
</dbReference>